<dbReference type="SUPFAM" id="SSF109604">
    <property type="entry name" value="HD-domain/PDEase-like"/>
    <property type="match status" value="1"/>
</dbReference>
<dbReference type="InterPro" id="IPR037522">
    <property type="entry name" value="HD_GYP_dom"/>
</dbReference>
<feature type="transmembrane region" description="Helical" evidence="1">
    <location>
        <begin position="152"/>
        <end position="171"/>
    </location>
</feature>
<dbReference type="PANTHER" id="PTHR45228:SF5">
    <property type="entry name" value="CYCLIC DI-GMP PHOSPHODIESTERASE VC_1348-RELATED"/>
    <property type="match status" value="1"/>
</dbReference>
<proteinExistence type="predicted"/>
<dbReference type="GO" id="GO:0008081">
    <property type="term" value="F:phosphoric diester hydrolase activity"/>
    <property type="evidence" value="ECO:0007669"/>
    <property type="project" value="UniProtKB-ARBA"/>
</dbReference>
<feature type="domain" description="HAMP" evidence="2">
    <location>
        <begin position="230"/>
        <end position="271"/>
    </location>
</feature>
<feature type="transmembrane region" description="Helical" evidence="1">
    <location>
        <begin position="12"/>
        <end position="32"/>
    </location>
</feature>
<organism evidence="4 5">
    <name type="scientific">Agarivorans albus MKT 106</name>
    <dbReference type="NCBI Taxonomy" id="1331007"/>
    <lineage>
        <taxon>Bacteria</taxon>
        <taxon>Pseudomonadati</taxon>
        <taxon>Pseudomonadota</taxon>
        <taxon>Gammaproteobacteria</taxon>
        <taxon>Alteromonadales</taxon>
        <taxon>Alteromonadaceae</taxon>
        <taxon>Agarivorans</taxon>
    </lineage>
</organism>
<comment type="caution">
    <text evidence="4">The sequence shown here is derived from an EMBL/GenBank/DDBJ whole genome shotgun (WGS) entry which is preliminary data.</text>
</comment>
<dbReference type="PROSITE" id="PS50885">
    <property type="entry name" value="HAMP"/>
    <property type="match status" value="1"/>
</dbReference>
<dbReference type="EMBL" id="BARX01000036">
    <property type="protein sequence ID" value="GAD03868.1"/>
    <property type="molecule type" value="Genomic_DNA"/>
</dbReference>
<evidence type="ECO:0000259" key="3">
    <source>
        <dbReference type="PROSITE" id="PS51832"/>
    </source>
</evidence>
<dbReference type="InterPro" id="IPR048440">
    <property type="entry name" value="MASE10"/>
</dbReference>
<evidence type="ECO:0000256" key="1">
    <source>
        <dbReference type="SAM" id="Phobius"/>
    </source>
</evidence>
<name>R9PRH9_AGAAL</name>
<reference evidence="4" key="1">
    <citation type="journal article" date="2013" name="Genome Announc.">
        <title>Draft Genome Sequence of Agarivorans albus Strain MKT 106T, an Agarolytic Marine Bacterium.</title>
        <authorList>
            <person name="Yasuike M."/>
            <person name="Nakamura Y."/>
            <person name="Kai W."/>
            <person name="Fujiwara A."/>
            <person name="Fukui Y."/>
            <person name="Satomi M."/>
            <person name="Sano M."/>
        </authorList>
    </citation>
    <scope>NUCLEOTIDE SEQUENCE [LARGE SCALE GENOMIC DNA]</scope>
</reference>
<dbReference type="SMART" id="SM00471">
    <property type="entry name" value="HDc"/>
    <property type="match status" value="1"/>
</dbReference>
<dbReference type="PANTHER" id="PTHR45228">
    <property type="entry name" value="CYCLIC DI-GMP PHOSPHODIESTERASE TM_0186-RELATED"/>
    <property type="match status" value="1"/>
</dbReference>
<dbReference type="RefSeq" id="WP_016403635.1">
    <property type="nucleotide sequence ID" value="NZ_BARX01000036.1"/>
</dbReference>
<feature type="transmembrane region" description="Helical" evidence="1">
    <location>
        <begin position="191"/>
        <end position="214"/>
    </location>
</feature>
<keyword evidence="1" id="KW-0812">Transmembrane</keyword>
<dbReference type="Gene3D" id="6.10.340.10">
    <property type="match status" value="1"/>
</dbReference>
<keyword evidence="5" id="KW-1185">Reference proteome</keyword>
<dbReference type="InterPro" id="IPR003660">
    <property type="entry name" value="HAMP_dom"/>
</dbReference>
<evidence type="ECO:0000259" key="2">
    <source>
        <dbReference type="PROSITE" id="PS50885"/>
    </source>
</evidence>
<feature type="transmembrane region" description="Helical" evidence="1">
    <location>
        <begin position="105"/>
        <end position="123"/>
    </location>
</feature>
<dbReference type="Pfam" id="PF13487">
    <property type="entry name" value="HD_5"/>
    <property type="match status" value="1"/>
</dbReference>
<dbReference type="Proteomes" id="UP000014461">
    <property type="component" value="Unassembled WGS sequence"/>
</dbReference>
<feature type="transmembrane region" description="Helical" evidence="1">
    <location>
        <begin position="38"/>
        <end position="61"/>
    </location>
</feature>
<dbReference type="GO" id="GO:0007165">
    <property type="term" value="P:signal transduction"/>
    <property type="evidence" value="ECO:0007669"/>
    <property type="project" value="InterPro"/>
</dbReference>
<dbReference type="AlphaFoldDB" id="R9PRH9"/>
<keyword evidence="1" id="KW-0472">Membrane</keyword>
<protein>
    <submittedName>
        <fullName evidence="4">Response regulator</fullName>
    </submittedName>
</protein>
<dbReference type="InterPro" id="IPR052020">
    <property type="entry name" value="Cyclic_di-GMP/3'3'-cGAMP_PDE"/>
</dbReference>
<dbReference type="GO" id="GO:0016020">
    <property type="term" value="C:membrane"/>
    <property type="evidence" value="ECO:0007669"/>
    <property type="project" value="InterPro"/>
</dbReference>
<dbReference type="STRING" id="1331007.AALB_3948"/>
<feature type="domain" description="HD-GYP" evidence="3">
    <location>
        <begin position="273"/>
        <end position="485"/>
    </location>
</feature>
<sequence>MEKVARLASKHWLIAMVLFSIYGVQVCPFLEAQTPLQLLLPIIISFLVTLLARRFACLAIEKKPKEQQVSAQFTLDFSLFLIMALSIVSYNLMMFEPPWESNLKVILGLAALGFYVAADLALFKEWQIAQDLESAGQHLQIKPQPYSVSQKFSAFAAASAFVLAGVIFLVINKDLDWLVNVGSDLYPIEVAQRYIVIELSFVLLVVLAYVLRVISSYSRNLKRLLENENHSLAKVQAGQLDTQVTISSSDEFGLIAQRTNSMIASLQRSTLSLQQTRDIAIHSLATLAETRDNETGAHILRTQYYVKALAEALQNEQGFSNLLSPQIIDLIYKSAPLHDIGKVGIPDAILLKPGQLDDEQWQIMRQHPEIGADALAEAERQFGSEDAAFLQYAKEIALSHHEKWDGSGYPEGLAGNDIPLSARLMALADVYDALISKRVYKPAFSHDKAKQIILEGKGSHFDPAVVEAFCRCEQQFVEIAAQYSDKPECAA</sequence>
<dbReference type="InterPro" id="IPR003607">
    <property type="entry name" value="HD/PDEase_dom"/>
</dbReference>
<keyword evidence="1" id="KW-1133">Transmembrane helix</keyword>
<evidence type="ECO:0000313" key="5">
    <source>
        <dbReference type="Proteomes" id="UP000014461"/>
    </source>
</evidence>
<dbReference type="SMART" id="SM00304">
    <property type="entry name" value="HAMP"/>
    <property type="match status" value="1"/>
</dbReference>
<dbReference type="CDD" id="cd00077">
    <property type="entry name" value="HDc"/>
    <property type="match status" value="1"/>
</dbReference>
<dbReference type="Pfam" id="PF20970">
    <property type="entry name" value="MASE10"/>
    <property type="match status" value="1"/>
</dbReference>
<dbReference type="PROSITE" id="PS51832">
    <property type="entry name" value="HD_GYP"/>
    <property type="match status" value="1"/>
</dbReference>
<gene>
    <name evidence="4" type="ORF">AALB_3948</name>
</gene>
<feature type="transmembrane region" description="Helical" evidence="1">
    <location>
        <begin position="73"/>
        <end position="93"/>
    </location>
</feature>
<dbReference type="OrthoDB" id="6210373at2"/>
<accession>R9PRH9</accession>
<dbReference type="CDD" id="cd06225">
    <property type="entry name" value="HAMP"/>
    <property type="match status" value="1"/>
</dbReference>
<evidence type="ECO:0000313" key="4">
    <source>
        <dbReference type="EMBL" id="GAD03868.1"/>
    </source>
</evidence>
<dbReference type="Gene3D" id="1.10.3210.10">
    <property type="entry name" value="Hypothetical protein af1432"/>
    <property type="match status" value="1"/>
</dbReference>